<dbReference type="EMBL" id="CP016895">
    <property type="protein sequence ID" value="AOA58578.1"/>
    <property type="molecule type" value="Genomic_DNA"/>
</dbReference>
<dbReference type="KEGG" id="ala:BFG52_09580"/>
<keyword evidence="1 4" id="KW-0808">Transferase</keyword>
<dbReference type="OrthoDB" id="9788394at2"/>
<dbReference type="Gene3D" id="3.90.550.10">
    <property type="entry name" value="Spore Coat Polysaccharide Biosynthesis Protein SpsA, Chain A"/>
    <property type="match status" value="1"/>
</dbReference>
<sequence>MEKSNFLYYPATDLVILAGGQARRMGGQNKLRLNIDGALQFIKIYRAFYDQVAQIWINSSQDIAYYRAVYPALKYFADDTAGYYGPLMGMKSAWSHVNTDYILFIPCDITYIAADILLHMHRCLAAHQSSQVVVACCNGQLLYPFCLLKRASLSALKQSLQQQQFSLRRCFKALHMQSIAVQCPTDFHSINSTTALLDYQQALKAIGHKI</sequence>
<dbReference type="PANTHER" id="PTHR19136">
    <property type="entry name" value="MOLYBDENUM COFACTOR GUANYLYLTRANSFERASE"/>
    <property type="match status" value="1"/>
</dbReference>
<name>A0A1B2M071_9GAMM</name>
<keyword evidence="2" id="KW-0460">Magnesium</keyword>
<evidence type="ECO:0000313" key="4">
    <source>
        <dbReference type="EMBL" id="AOA58578.1"/>
    </source>
</evidence>
<evidence type="ECO:0000313" key="5">
    <source>
        <dbReference type="Proteomes" id="UP000093391"/>
    </source>
</evidence>
<evidence type="ECO:0000256" key="1">
    <source>
        <dbReference type="ARBA" id="ARBA00022679"/>
    </source>
</evidence>
<dbReference type="RefSeq" id="WP_067555285.1">
    <property type="nucleotide sequence ID" value="NZ_CP016895.1"/>
</dbReference>
<gene>
    <name evidence="4" type="ORF">BFG52_09580</name>
</gene>
<evidence type="ECO:0000256" key="2">
    <source>
        <dbReference type="ARBA" id="ARBA00022842"/>
    </source>
</evidence>
<dbReference type="SUPFAM" id="SSF53448">
    <property type="entry name" value="Nucleotide-diphospho-sugar transferases"/>
    <property type="match status" value="1"/>
</dbReference>
<organism evidence="4 5">
    <name type="scientific">Acinetobacter larvae</name>
    <dbReference type="NCBI Taxonomy" id="1789224"/>
    <lineage>
        <taxon>Bacteria</taxon>
        <taxon>Pseudomonadati</taxon>
        <taxon>Pseudomonadota</taxon>
        <taxon>Gammaproteobacteria</taxon>
        <taxon>Moraxellales</taxon>
        <taxon>Moraxellaceae</taxon>
        <taxon>Acinetobacter</taxon>
    </lineage>
</organism>
<dbReference type="Proteomes" id="UP000093391">
    <property type="component" value="Chromosome"/>
</dbReference>
<dbReference type="PANTHER" id="PTHR19136:SF81">
    <property type="entry name" value="MOLYBDENUM COFACTOR GUANYLYLTRANSFERASE"/>
    <property type="match status" value="1"/>
</dbReference>
<dbReference type="AlphaFoldDB" id="A0A1B2M071"/>
<dbReference type="STRING" id="1789224.BFG52_09580"/>
<evidence type="ECO:0000259" key="3">
    <source>
        <dbReference type="Pfam" id="PF12804"/>
    </source>
</evidence>
<proteinExistence type="predicted"/>
<dbReference type="InterPro" id="IPR025877">
    <property type="entry name" value="MobA-like_NTP_Trfase"/>
</dbReference>
<dbReference type="InterPro" id="IPR029044">
    <property type="entry name" value="Nucleotide-diphossugar_trans"/>
</dbReference>
<dbReference type="GO" id="GO:1902758">
    <property type="term" value="P:bis(molybdopterin guanine dinucleotide)molybdenum biosynthetic process"/>
    <property type="evidence" value="ECO:0007669"/>
    <property type="project" value="TreeGrafter"/>
</dbReference>
<dbReference type="GO" id="GO:0016779">
    <property type="term" value="F:nucleotidyltransferase activity"/>
    <property type="evidence" value="ECO:0007669"/>
    <property type="project" value="UniProtKB-KW"/>
</dbReference>
<reference evidence="4 5" key="1">
    <citation type="submission" date="2016-08" db="EMBL/GenBank/DDBJ databases">
        <authorList>
            <person name="Seilhamer J.J."/>
        </authorList>
    </citation>
    <scope>NUCLEOTIDE SEQUENCE [LARGE SCALE GENOMIC DNA]</scope>
    <source>
        <strain evidence="4 5">BRTC-1</strain>
    </source>
</reference>
<accession>A0A1B2M071</accession>
<keyword evidence="5" id="KW-1185">Reference proteome</keyword>
<protein>
    <submittedName>
        <fullName evidence="4">Molybdenum cofactor guanylyltransferase</fullName>
    </submittedName>
</protein>
<feature type="domain" description="MobA-like NTP transferase" evidence="3">
    <location>
        <begin position="15"/>
        <end position="173"/>
    </location>
</feature>
<keyword evidence="4" id="KW-0548">Nucleotidyltransferase</keyword>
<dbReference type="Pfam" id="PF12804">
    <property type="entry name" value="NTP_transf_3"/>
    <property type="match status" value="1"/>
</dbReference>